<dbReference type="SUPFAM" id="SSF49464">
    <property type="entry name" value="Carboxypeptidase regulatory domain-like"/>
    <property type="match status" value="1"/>
</dbReference>
<dbReference type="AlphaFoldDB" id="A0A840CJ88"/>
<feature type="domain" description="TonB-dependent receptor-like beta-barrel" evidence="5">
    <location>
        <begin position="452"/>
        <end position="871"/>
    </location>
</feature>
<dbReference type="RefSeq" id="WP_183306170.1">
    <property type="nucleotide sequence ID" value="NZ_JACIEP010000003.1"/>
</dbReference>
<dbReference type="PANTHER" id="PTHR40980:SF5">
    <property type="entry name" value="TONB-DEPENDENT RECEPTOR"/>
    <property type="match status" value="1"/>
</dbReference>
<dbReference type="PANTHER" id="PTHR40980">
    <property type="entry name" value="PLUG DOMAIN-CONTAINING PROTEIN"/>
    <property type="match status" value="1"/>
</dbReference>
<evidence type="ECO:0000256" key="4">
    <source>
        <dbReference type="RuleBase" id="RU003357"/>
    </source>
</evidence>
<keyword evidence="7" id="KW-0675">Receptor</keyword>
<comment type="caution">
    <text evidence="7">The sequence shown here is derived from an EMBL/GenBank/DDBJ whole genome shotgun (WGS) entry which is preliminary data.</text>
</comment>
<dbReference type="InterPro" id="IPR037066">
    <property type="entry name" value="Plug_dom_sf"/>
</dbReference>
<dbReference type="InterPro" id="IPR012910">
    <property type="entry name" value="Plug_dom"/>
</dbReference>
<dbReference type="Gene3D" id="2.40.170.20">
    <property type="entry name" value="TonB-dependent receptor, beta-barrel domain"/>
    <property type="match status" value="1"/>
</dbReference>
<dbReference type="Pfam" id="PF13715">
    <property type="entry name" value="CarbopepD_reg_2"/>
    <property type="match status" value="1"/>
</dbReference>
<sequence>MFKNKIYVLKFLFTAIFILVVNVLSAQTIIKGNVRDSKTKETIPGVTISIKGTTLGAISDENGNYQLNVSPGKYTVITSYIAYQPMEITDVVVEKDKPAILDIPMTEAAQNLNDVIVVARKNMESEMNLMMERRRATVAVENLGAREMSNKGLSTVADGIKKITGISMEGNTKVFVRGLGDRYSMTSLNGFPIASPNPDNKLIPLTLFPTSVVKNVTVSKVYQPSVFGDYSGAHIDVETKENIGNNYITVGVSTGGKTNTLFKDFYSSDKGGVGIPFFGISKGFNQSGNIKDLTPGEFSTYILNNNPFETTFNISKNKGLPELGLEFGIGHSWNVGGQKLNAMLGINFDNSYTIYDDAYVSTVNAQGVVRDMFNYNKYSYETTATAIGQLSYTLRKNDIISLNAMYVNNSEDNYSIRDGYDAEGVAIKNSNSVYHLYTLLNSQLTGKHQFSNIYTDWQVSYGRTTSDEPDRRQVVYTKNDDGKYSLFKLNQQGTMRYFGELFEDEWNGDLKLKYVLNDAKENKDFVRLGGSLRKKTRDFNSTNYYYNIDNIDINVNDIFSTDNYLNYNNIANGIISIEKNAPKRNKYFAGSDIYAVFVDAEYYPVDKLLVAAGVRYEHSEQWVRYWDDKGQEKLAELNSDDFFPAVNLRYSLNDKQNLRLSFSRTITRPSFIEMAPFEYKESYGGASVRGNENIENGYNYNFDLRYEIFPASGDMFSLSAYYKHLKTPIERIQKYSGSAMQSFDNVDKGTVAGAELEVRKYLIKDVRVDFNASYIYTHISLPEDGIYTDKKRELQGASPYLFNLDINYSPKFTKEREASFSIVYNLRGPRISSVGINGVNNVIEESFNSLDFVAGYSFNPRMKLKLQAKNLINQKQKFTQEISETGKDEVVEYYKKGLSLGIGFSMNF</sequence>
<comment type="similarity">
    <text evidence="4">Belongs to the TonB-dependent receptor family.</text>
</comment>
<name>A0A840CJ88_9BACT</name>
<dbReference type="InterPro" id="IPR008969">
    <property type="entry name" value="CarboxyPept-like_regulatory"/>
</dbReference>
<protein>
    <submittedName>
        <fullName evidence="7">Outer membrane receptor protein involved in Fe transport</fullName>
    </submittedName>
</protein>
<dbReference type="Pfam" id="PF07715">
    <property type="entry name" value="Plug"/>
    <property type="match status" value="1"/>
</dbReference>
<reference evidence="7 8" key="1">
    <citation type="submission" date="2020-08" db="EMBL/GenBank/DDBJ databases">
        <title>Genomic Encyclopedia of Type Strains, Phase IV (KMG-IV): sequencing the most valuable type-strain genomes for metagenomic binning, comparative biology and taxonomic classification.</title>
        <authorList>
            <person name="Goeker M."/>
        </authorList>
    </citation>
    <scope>NUCLEOTIDE SEQUENCE [LARGE SCALE GENOMIC DNA]</scope>
    <source>
        <strain evidence="7 8">DSM 104969</strain>
    </source>
</reference>
<keyword evidence="2 4" id="KW-0472">Membrane</keyword>
<dbReference type="Gene3D" id="2.170.130.10">
    <property type="entry name" value="TonB-dependent receptor, plug domain"/>
    <property type="match status" value="1"/>
</dbReference>
<dbReference type="GO" id="GO:0009279">
    <property type="term" value="C:cell outer membrane"/>
    <property type="evidence" value="ECO:0007669"/>
    <property type="project" value="UniProtKB-SubCell"/>
</dbReference>
<evidence type="ECO:0000259" key="5">
    <source>
        <dbReference type="Pfam" id="PF00593"/>
    </source>
</evidence>
<dbReference type="Pfam" id="PF00593">
    <property type="entry name" value="TonB_dep_Rec_b-barrel"/>
    <property type="match status" value="1"/>
</dbReference>
<evidence type="ECO:0000313" key="7">
    <source>
        <dbReference type="EMBL" id="MBB4035231.1"/>
    </source>
</evidence>
<evidence type="ECO:0000256" key="2">
    <source>
        <dbReference type="ARBA" id="ARBA00023136"/>
    </source>
</evidence>
<dbReference type="InterPro" id="IPR036942">
    <property type="entry name" value="Beta-barrel_TonB_sf"/>
</dbReference>
<keyword evidence="4" id="KW-0798">TonB box</keyword>
<dbReference type="InterPro" id="IPR000531">
    <property type="entry name" value="Beta-barrel_TonB"/>
</dbReference>
<gene>
    <name evidence="7" type="ORF">GGR21_001120</name>
</gene>
<comment type="subcellular location">
    <subcellularLocation>
        <location evidence="1 4">Cell outer membrane</location>
    </subcellularLocation>
</comment>
<keyword evidence="3" id="KW-0998">Cell outer membrane</keyword>
<organism evidence="7 8">
    <name type="scientific">Dysgonomonas hofstadii</name>
    <dbReference type="NCBI Taxonomy" id="637886"/>
    <lineage>
        <taxon>Bacteria</taxon>
        <taxon>Pseudomonadati</taxon>
        <taxon>Bacteroidota</taxon>
        <taxon>Bacteroidia</taxon>
        <taxon>Bacteroidales</taxon>
        <taxon>Dysgonomonadaceae</taxon>
        <taxon>Dysgonomonas</taxon>
    </lineage>
</organism>
<dbReference type="EMBL" id="JACIEP010000003">
    <property type="protein sequence ID" value="MBB4035231.1"/>
    <property type="molecule type" value="Genomic_DNA"/>
</dbReference>
<keyword evidence="8" id="KW-1185">Reference proteome</keyword>
<proteinExistence type="inferred from homology"/>
<dbReference type="SUPFAM" id="SSF56935">
    <property type="entry name" value="Porins"/>
    <property type="match status" value="1"/>
</dbReference>
<accession>A0A840CJ88</accession>
<evidence type="ECO:0000259" key="6">
    <source>
        <dbReference type="Pfam" id="PF07715"/>
    </source>
</evidence>
<dbReference type="Proteomes" id="UP000555103">
    <property type="component" value="Unassembled WGS sequence"/>
</dbReference>
<evidence type="ECO:0000256" key="1">
    <source>
        <dbReference type="ARBA" id="ARBA00004442"/>
    </source>
</evidence>
<feature type="domain" description="TonB-dependent receptor plug" evidence="6">
    <location>
        <begin position="134"/>
        <end position="228"/>
    </location>
</feature>
<evidence type="ECO:0000256" key="3">
    <source>
        <dbReference type="ARBA" id="ARBA00023237"/>
    </source>
</evidence>
<dbReference type="Gene3D" id="2.60.40.1120">
    <property type="entry name" value="Carboxypeptidase-like, regulatory domain"/>
    <property type="match status" value="1"/>
</dbReference>
<evidence type="ECO:0000313" key="8">
    <source>
        <dbReference type="Proteomes" id="UP000555103"/>
    </source>
</evidence>